<evidence type="ECO:0000313" key="1">
    <source>
        <dbReference type="EMBL" id="KAK7347922.1"/>
    </source>
</evidence>
<reference evidence="1 2" key="1">
    <citation type="submission" date="2024-01" db="EMBL/GenBank/DDBJ databases">
        <title>The genomes of 5 underutilized Papilionoideae crops provide insights into root nodulation and disease resistanc.</title>
        <authorList>
            <person name="Jiang F."/>
        </authorList>
    </citation>
    <scope>NUCLEOTIDE SEQUENCE [LARGE SCALE GENOMIC DNA]</scope>
    <source>
        <strain evidence="1">JINMINGXINNONG_FW02</strain>
        <tissue evidence="1">Leaves</tissue>
    </source>
</reference>
<keyword evidence="2" id="KW-1185">Reference proteome</keyword>
<dbReference type="Proteomes" id="UP001374584">
    <property type="component" value="Unassembled WGS sequence"/>
</dbReference>
<comment type="caution">
    <text evidence="1">The sequence shown here is derived from an EMBL/GenBank/DDBJ whole genome shotgun (WGS) entry which is preliminary data.</text>
</comment>
<dbReference type="EMBL" id="JAYMYR010000008">
    <property type="protein sequence ID" value="KAK7347922.1"/>
    <property type="molecule type" value="Genomic_DNA"/>
</dbReference>
<accession>A0AAN9M4Y1</accession>
<proteinExistence type="predicted"/>
<gene>
    <name evidence="1" type="ORF">VNO80_22465</name>
</gene>
<protein>
    <submittedName>
        <fullName evidence="1">Uncharacterized protein</fullName>
    </submittedName>
</protein>
<evidence type="ECO:0000313" key="2">
    <source>
        <dbReference type="Proteomes" id="UP001374584"/>
    </source>
</evidence>
<name>A0AAN9M4Y1_PHACN</name>
<sequence>MLGSRTVALPICTLNPSRSYGGGEGAAIEEPKGIEEHKQPSYCITSQVYRFSILFNSVTLPNANGDYYYYYYHIIHFWISIFK</sequence>
<dbReference type="AlphaFoldDB" id="A0AAN9M4Y1"/>
<organism evidence="1 2">
    <name type="scientific">Phaseolus coccineus</name>
    <name type="common">Scarlet runner bean</name>
    <name type="synonym">Phaseolus multiflorus</name>
    <dbReference type="NCBI Taxonomy" id="3886"/>
    <lineage>
        <taxon>Eukaryota</taxon>
        <taxon>Viridiplantae</taxon>
        <taxon>Streptophyta</taxon>
        <taxon>Embryophyta</taxon>
        <taxon>Tracheophyta</taxon>
        <taxon>Spermatophyta</taxon>
        <taxon>Magnoliopsida</taxon>
        <taxon>eudicotyledons</taxon>
        <taxon>Gunneridae</taxon>
        <taxon>Pentapetalae</taxon>
        <taxon>rosids</taxon>
        <taxon>fabids</taxon>
        <taxon>Fabales</taxon>
        <taxon>Fabaceae</taxon>
        <taxon>Papilionoideae</taxon>
        <taxon>50 kb inversion clade</taxon>
        <taxon>NPAAA clade</taxon>
        <taxon>indigoferoid/millettioid clade</taxon>
        <taxon>Phaseoleae</taxon>
        <taxon>Phaseolus</taxon>
    </lineage>
</organism>